<feature type="region of interest" description="Disordered" evidence="1">
    <location>
        <begin position="74"/>
        <end position="107"/>
    </location>
</feature>
<proteinExistence type="predicted"/>
<name>A0A151PBP6_ALLMI</name>
<organism evidence="2 3">
    <name type="scientific">Alligator mississippiensis</name>
    <name type="common">American alligator</name>
    <dbReference type="NCBI Taxonomy" id="8496"/>
    <lineage>
        <taxon>Eukaryota</taxon>
        <taxon>Metazoa</taxon>
        <taxon>Chordata</taxon>
        <taxon>Craniata</taxon>
        <taxon>Vertebrata</taxon>
        <taxon>Euteleostomi</taxon>
        <taxon>Archelosauria</taxon>
        <taxon>Archosauria</taxon>
        <taxon>Crocodylia</taxon>
        <taxon>Alligatoridae</taxon>
        <taxon>Alligatorinae</taxon>
        <taxon>Alligator</taxon>
    </lineage>
</organism>
<reference evidence="2 3" key="1">
    <citation type="journal article" date="2012" name="Genome Biol.">
        <title>Sequencing three crocodilian genomes to illuminate the evolution of archosaurs and amniotes.</title>
        <authorList>
            <person name="St John J.A."/>
            <person name="Braun E.L."/>
            <person name="Isberg S.R."/>
            <person name="Miles L.G."/>
            <person name="Chong A.Y."/>
            <person name="Gongora J."/>
            <person name="Dalzell P."/>
            <person name="Moran C."/>
            <person name="Bed'hom B."/>
            <person name="Abzhanov A."/>
            <person name="Burgess S.C."/>
            <person name="Cooksey A.M."/>
            <person name="Castoe T.A."/>
            <person name="Crawford N.G."/>
            <person name="Densmore L.D."/>
            <person name="Drew J.C."/>
            <person name="Edwards S.V."/>
            <person name="Faircloth B.C."/>
            <person name="Fujita M.K."/>
            <person name="Greenwold M.J."/>
            <person name="Hoffmann F.G."/>
            <person name="Howard J.M."/>
            <person name="Iguchi T."/>
            <person name="Janes D.E."/>
            <person name="Khan S.Y."/>
            <person name="Kohno S."/>
            <person name="de Koning A.J."/>
            <person name="Lance S.L."/>
            <person name="McCarthy F.M."/>
            <person name="McCormack J.E."/>
            <person name="Merchant M.E."/>
            <person name="Peterson D.G."/>
            <person name="Pollock D.D."/>
            <person name="Pourmand N."/>
            <person name="Raney B.J."/>
            <person name="Roessler K.A."/>
            <person name="Sanford J.R."/>
            <person name="Sawyer R.H."/>
            <person name="Schmidt C.J."/>
            <person name="Triplett E.W."/>
            <person name="Tuberville T.D."/>
            <person name="Venegas-Anaya M."/>
            <person name="Howard J.T."/>
            <person name="Jarvis E.D."/>
            <person name="Guillette L.J.Jr."/>
            <person name="Glenn T.C."/>
            <person name="Green R.E."/>
            <person name="Ray D.A."/>
        </authorList>
    </citation>
    <scope>NUCLEOTIDE SEQUENCE [LARGE SCALE GENOMIC DNA]</scope>
    <source>
        <strain evidence="2">KSC_2009_1</strain>
    </source>
</reference>
<sequence length="107" mass="12027">MVKLLSSLGLPLRGHDGSSLSNQKVKGPTYIVRTKTGIPERLASGWGVWEAEPRETPQHTCEYPVLGSTWEENTTEPLPSFHLPTSHGRSMDENAKNQYNKKLSEFY</sequence>
<dbReference type="AlphaFoldDB" id="A0A151PBP6"/>
<comment type="caution">
    <text evidence="2">The sequence shown here is derived from an EMBL/GenBank/DDBJ whole genome shotgun (WGS) entry which is preliminary data.</text>
</comment>
<evidence type="ECO:0000256" key="1">
    <source>
        <dbReference type="SAM" id="MobiDB-lite"/>
    </source>
</evidence>
<gene>
    <name evidence="2" type="ORF">Y1Q_0018304</name>
</gene>
<dbReference type="EMBL" id="AKHW03000499">
    <property type="protein sequence ID" value="KYO46501.1"/>
    <property type="molecule type" value="Genomic_DNA"/>
</dbReference>
<protein>
    <submittedName>
        <fullName evidence="2">Uncharacterized protein</fullName>
    </submittedName>
</protein>
<keyword evidence="3" id="KW-1185">Reference proteome</keyword>
<feature type="region of interest" description="Disordered" evidence="1">
    <location>
        <begin position="1"/>
        <end position="24"/>
    </location>
</feature>
<dbReference type="Proteomes" id="UP000050525">
    <property type="component" value="Unassembled WGS sequence"/>
</dbReference>
<evidence type="ECO:0000313" key="3">
    <source>
        <dbReference type="Proteomes" id="UP000050525"/>
    </source>
</evidence>
<accession>A0A151PBP6</accession>
<evidence type="ECO:0000313" key="2">
    <source>
        <dbReference type="EMBL" id="KYO46501.1"/>
    </source>
</evidence>